<dbReference type="GO" id="GO:0010133">
    <property type="term" value="P:L-proline catabolic process to L-glutamate"/>
    <property type="evidence" value="ECO:0007669"/>
    <property type="project" value="TreeGrafter"/>
</dbReference>
<dbReference type="Proteomes" id="UP001652661">
    <property type="component" value="Chromosome 3R"/>
</dbReference>
<evidence type="ECO:0000313" key="13">
    <source>
        <dbReference type="Proteomes" id="UP001652661"/>
    </source>
</evidence>
<dbReference type="PANTHER" id="PTHR42862">
    <property type="entry name" value="DELTA-1-PYRROLINE-5-CARBOXYLATE DEHYDROGENASE 1, ISOFORM A-RELATED"/>
    <property type="match status" value="1"/>
</dbReference>
<dbReference type="AlphaFoldDB" id="A0A6P4IA64"/>
<evidence type="ECO:0000256" key="8">
    <source>
        <dbReference type="ARBA" id="ARBA00029864"/>
    </source>
</evidence>
<keyword evidence="5" id="KW-0560">Oxidoreductase</keyword>
<keyword evidence="13" id="KW-1185">Reference proteome</keyword>
<comment type="pathway">
    <text evidence="1">Amino-acid degradation; L-proline degradation into L-glutamate; L-glutamate from L-proline: step 2/2.</text>
</comment>
<evidence type="ECO:0000256" key="3">
    <source>
        <dbReference type="ARBA" id="ARBA00012884"/>
    </source>
</evidence>
<evidence type="ECO:0000256" key="6">
    <source>
        <dbReference type="ARBA" id="ARBA00023027"/>
    </source>
</evidence>
<dbReference type="InterPro" id="IPR016162">
    <property type="entry name" value="Ald_DH_N"/>
</dbReference>
<evidence type="ECO:0000259" key="12">
    <source>
        <dbReference type="Pfam" id="PF00171"/>
    </source>
</evidence>
<dbReference type="FunFam" id="3.40.605.10:FF:000006">
    <property type="entry name" value="1-pyrroline-5-carboxylate dehydrogenase"/>
    <property type="match status" value="1"/>
</dbReference>
<accession>A0A6P4IA64</accession>
<evidence type="ECO:0000256" key="10">
    <source>
        <dbReference type="ARBA" id="ARBA00048142"/>
    </source>
</evidence>
<dbReference type="FunFam" id="3.40.309.10:FF:000005">
    <property type="entry name" value="1-pyrroline-5-carboxylate dehydrogenase 1"/>
    <property type="match status" value="1"/>
</dbReference>
<comment type="catalytic activity">
    <reaction evidence="10">
        <text>L-glutamate 5-semialdehyde + NAD(+) + H2O = L-glutamate + NADH + 2 H(+)</text>
        <dbReference type="Rhea" id="RHEA:30235"/>
        <dbReference type="ChEBI" id="CHEBI:15377"/>
        <dbReference type="ChEBI" id="CHEBI:15378"/>
        <dbReference type="ChEBI" id="CHEBI:29985"/>
        <dbReference type="ChEBI" id="CHEBI:57540"/>
        <dbReference type="ChEBI" id="CHEBI:57945"/>
        <dbReference type="ChEBI" id="CHEBI:58066"/>
        <dbReference type="EC" id="1.2.1.88"/>
    </reaction>
</comment>
<dbReference type="PANTHER" id="PTHR42862:SF1">
    <property type="entry name" value="DELTA-1-PYRROLINE-5-CARBOXYLATE DEHYDROGENASE 2, ISOFORM A-RELATED"/>
    <property type="match status" value="1"/>
</dbReference>
<dbReference type="Gene3D" id="3.40.309.10">
    <property type="entry name" value="Aldehyde Dehydrogenase, Chain A, domain 2"/>
    <property type="match status" value="1"/>
</dbReference>
<dbReference type="RefSeq" id="XP_017020714.1">
    <property type="nucleotide sequence ID" value="XM_017165225.2"/>
</dbReference>
<proteinExistence type="inferred from homology"/>
<evidence type="ECO:0000256" key="7">
    <source>
        <dbReference type="ARBA" id="ARBA00023062"/>
    </source>
</evidence>
<dbReference type="InterPro" id="IPR016161">
    <property type="entry name" value="Ald_DH/histidinol_DH"/>
</dbReference>
<dbReference type="Gene3D" id="3.40.605.10">
    <property type="entry name" value="Aldehyde Dehydrogenase, Chain A, domain 1"/>
    <property type="match status" value="1"/>
</dbReference>
<organism evidence="13 14">
    <name type="scientific">Drosophila kikkawai</name>
    <name type="common">Fruit fly</name>
    <dbReference type="NCBI Taxonomy" id="30033"/>
    <lineage>
        <taxon>Eukaryota</taxon>
        <taxon>Metazoa</taxon>
        <taxon>Ecdysozoa</taxon>
        <taxon>Arthropoda</taxon>
        <taxon>Hexapoda</taxon>
        <taxon>Insecta</taxon>
        <taxon>Pterygota</taxon>
        <taxon>Neoptera</taxon>
        <taxon>Endopterygota</taxon>
        <taxon>Diptera</taxon>
        <taxon>Brachycera</taxon>
        <taxon>Muscomorpha</taxon>
        <taxon>Ephydroidea</taxon>
        <taxon>Drosophilidae</taxon>
        <taxon>Drosophila</taxon>
        <taxon>Sophophora</taxon>
    </lineage>
</organism>
<evidence type="ECO:0000256" key="11">
    <source>
        <dbReference type="SAM" id="MobiDB-lite"/>
    </source>
</evidence>
<reference evidence="14" key="1">
    <citation type="submission" date="2025-08" db="UniProtKB">
        <authorList>
            <consortium name="RefSeq"/>
        </authorList>
    </citation>
    <scope>IDENTIFICATION</scope>
    <source>
        <strain evidence="14">14028-0561.14</strain>
        <tissue evidence="14">Whole fly</tissue>
    </source>
</reference>
<evidence type="ECO:0000313" key="14">
    <source>
        <dbReference type="RefSeq" id="XP_017020714.1"/>
    </source>
</evidence>
<dbReference type="InterPro" id="IPR016163">
    <property type="entry name" value="Ald_DH_C"/>
</dbReference>
<evidence type="ECO:0000256" key="1">
    <source>
        <dbReference type="ARBA" id="ARBA00004786"/>
    </source>
</evidence>
<sequence>MMSKVAHGIALNMRSRLPRLEASVIGGLLRKKSGSTPLTEDGGFKESSVANEQLLTYELGSDERSDLEYALLGVLNRVEHVPIVIKGQEFPANQELQQVLPYNFKQPIARYGHAHNVLINLAIDESLEAQAKWDKTRLSDRIQIWEKAATLIAGRYRTDIIAATMLGQGKTLRQAEEDVAELVDLMRINPILLRELANYELINDSSEACWNFMRLRGLTGFVAAISPFNFTGLAANLAFAPALMGNTVVWKPSDSAILSNYFVFEAMREAGLPDGVVNFVPADDSTFADVVTQHSQLAGINFTGTSTVLKVLWQLVASNLNFYQNYPRLVGEGGGKNFHFVHPSADPDTVVACTIRSAFEYAGQKCSSCSMLYVPESLWKDDIMEPLLNTTSSLCVGHATYCDCFCSAVINRKAYDRIYMWLRYIAQSPSCKFLAGGTCDKKQGYFVDPTVVLVNDLDNIICREELLAPILGVYVYPDNKIVETMAKVAEINHGLTGSVFAKDQDFITRAYEVFRFNVGNLIVNDKSTGSMVGQQPFGAGHMTGTSDKLGSPYSLLRWTSPQVIKESYKPHVNIYHPYMQVSEAVQEQGADLMEQEDSNEKIEKVTSEMKRDEMYLGDNSLEPITGDSKTK</sequence>
<dbReference type="EC" id="1.2.1.88" evidence="3"/>
<gene>
    <name evidence="14" type="primary">P5CDh2</name>
</gene>
<feature type="domain" description="Aldehyde dehydrogenase" evidence="12">
    <location>
        <begin position="96"/>
        <end position="562"/>
    </location>
</feature>
<keyword evidence="6" id="KW-0520">NAD</keyword>
<dbReference type="GO" id="GO:0003842">
    <property type="term" value="F:L-glutamate gamma-semialdehyde dehydrogenase activity"/>
    <property type="evidence" value="ECO:0007669"/>
    <property type="project" value="UniProtKB-EC"/>
</dbReference>
<evidence type="ECO:0000256" key="2">
    <source>
        <dbReference type="ARBA" id="ARBA00009986"/>
    </source>
</evidence>
<feature type="region of interest" description="Disordered" evidence="11">
    <location>
        <begin position="610"/>
        <end position="631"/>
    </location>
</feature>
<dbReference type="Pfam" id="PF00171">
    <property type="entry name" value="Aldedh"/>
    <property type="match status" value="1"/>
</dbReference>
<keyword evidence="7" id="KW-0642">Proline metabolism</keyword>
<evidence type="ECO:0000256" key="4">
    <source>
        <dbReference type="ARBA" id="ARBA00014421"/>
    </source>
</evidence>
<evidence type="ECO:0000256" key="9">
    <source>
        <dbReference type="ARBA" id="ARBA00032259"/>
    </source>
</evidence>
<dbReference type="SUPFAM" id="SSF53720">
    <property type="entry name" value="ALDH-like"/>
    <property type="match status" value="1"/>
</dbReference>
<dbReference type="InterPro" id="IPR050485">
    <property type="entry name" value="Proline_metab_enzyme"/>
</dbReference>
<name>A0A6P4IA64_DROKI</name>
<dbReference type="InterPro" id="IPR015590">
    <property type="entry name" value="Aldehyde_DH_dom"/>
</dbReference>
<evidence type="ECO:0000256" key="5">
    <source>
        <dbReference type="ARBA" id="ARBA00023002"/>
    </source>
</evidence>
<dbReference type="OrthoDB" id="5322683at2759"/>
<comment type="similarity">
    <text evidence="2">Belongs to the aldehyde dehydrogenase family.</text>
</comment>
<protein>
    <recommendedName>
        <fullName evidence="4">Delta-1-pyrroline-5-carboxylate dehydrogenase, mitochondrial</fullName>
        <ecNumber evidence="3">1.2.1.88</ecNumber>
    </recommendedName>
    <alternativeName>
        <fullName evidence="8">Aldehyde dehydrogenase family 4 member A1</fullName>
    </alternativeName>
    <alternativeName>
        <fullName evidence="9">L-glutamate gamma-semialdehyde dehydrogenase</fullName>
    </alternativeName>
</protein>
<dbReference type="GO" id="GO:0005759">
    <property type="term" value="C:mitochondrial matrix"/>
    <property type="evidence" value="ECO:0007669"/>
    <property type="project" value="TreeGrafter"/>
</dbReference>